<evidence type="ECO:0000313" key="5">
    <source>
        <dbReference type="EMBL" id="TQM68403.1"/>
    </source>
</evidence>
<feature type="signal peptide" evidence="4">
    <location>
        <begin position="1"/>
        <end position="24"/>
    </location>
</feature>
<evidence type="ECO:0000256" key="3">
    <source>
        <dbReference type="ARBA" id="ARBA00022729"/>
    </source>
</evidence>
<dbReference type="Proteomes" id="UP000316706">
    <property type="component" value="Unassembled WGS sequence"/>
</dbReference>
<proteinExistence type="inferred from homology"/>
<evidence type="ECO:0000256" key="1">
    <source>
        <dbReference type="ARBA" id="ARBA00004418"/>
    </source>
</evidence>
<comment type="similarity">
    <text evidence="2">Belongs to the bacterial solute-binding protein SsuA/TauA family.</text>
</comment>
<sequence length="328" mass="35010">MSASHRRTFIGGALAIALSLTAVACGDSDDSSSASGLEKTKITLGTMTVADTAPVQIAIDKGLFKAEGLEVTTQVIQGGAAGIPLLKSGRLDFSFGNYVSLLTAAVKDPGFKPKIVAEGFQSDSKTHTLMVRKDSPYRTIEDLKGKKIGVNTKRNISTLLVRAAGKPQNIDFDEDKDFVEIAPPAMEQALKSESVEAVQAIEPFGTQMQQSMGARMVADLSSGATADFPIAGYAATEKFIQEHPKTTAAFQRALQKAQGMAADRKLVQDTLPTYAKGIDEKVAATMNYGSFPTTLSATRLQRVADVMLQFGYVDEKIDIKQYIAESAA</sequence>
<dbReference type="Gene3D" id="3.40.190.10">
    <property type="entry name" value="Periplasmic binding protein-like II"/>
    <property type="match status" value="2"/>
</dbReference>
<comment type="caution">
    <text evidence="5">The sequence shown here is derived from an EMBL/GenBank/DDBJ whole genome shotgun (WGS) entry which is preliminary data.</text>
</comment>
<accession>A0A543ICU9</accession>
<dbReference type="InterPro" id="IPR006311">
    <property type="entry name" value="TAT_signal"/>
</dbReference>
<keyword evidence="6" id="KW-1185">Reference proteome</keyword>
<keyword evidence="3 4" id="KW-0732">Signal</keyword>
<dbReference type="RefSeq" id="WP_141967838.1">
    <property type="nucleotide sequence ID" value="NZ_VFPO01000001.1"/>
</dbReference>
<dbReference type="PROSITE" id="PS51257">
    <property type="entry name" value="PROKAR_LIPOPROTEIN"/>
    <property type="match status" value="1"/>
</dbReference>
<dbReference type="GO" id="GO:0042597">
    <property type="term" value="C:periplasmic space"/>
    <property type="evidence" value="ECO:0007669"/>
    <property type="project" value="UniProtKB-SubCell"/>
</dbReference>
<dbReference type="AlphaFoldDB" id="A0A543ICU9"/>
<dbReference type="PANTHER" id="PTHR30024:SF47">
    <property type="entry name" value="TAURINE-BINDING PERIPLASMIC PROTEIN"/>
    <property type="match status" value="1"/>
</dbReference>
<dbReference type="EMBL" id="VFPO01000001">
    <property type="protein sequence ID" value="TQM68403.1"/>
    <property type="molecule type" value="Genomic_DNA"/>
</dbReference>
<comment type="subcellular location">
    <subcellularLocation>
        <location evidence="1">Periplasm</location>
    </subcellularLocation>
</comment>
<name>A0A543ICU9_9ACTN</name>
<feature type="chain" id="PRO_5039706922" evidence="4">
    <location>
        <begin position="25"/>
        <end position="328"/>
    </location>
</feature>
<evidence type="ECO:0000256" key="2">
    <source>
        <dbReference type="ARBA" id="ARBA00010742"/>
    </source>
</evidence>
<dbReference type="PROSITE" id="PS51318">
    <property type="entry name" value="TAT"/>
    <property type="match status" value="1"/>
</dbReference>
<dbReference type="PANTHER" id="PTHR30024">
    <property type="entry name" value="ALIPHATIC SULFONATES-BINDING PROTEIN-RELATED"/>
    <property type="match status" value="1"/>
</dbReference>
<dbReference type="SUPFAM" id="SSF53850">
    <property type="entry name" value="Periplasmic binding protein-like II"/>
    <property type="match status" value="1"/>
</dbReference>
<dbReference type="Pfam" id="PF13379">
    <property type="entry name" value="NMT1_2"/>
    <property type="match status" value="1"/>
</dbReference>
<dbReference type="OrthoDB" id="8892982at2"/>
<gene>
    <name evidence="5" type="ORF">FHX41_2048</name>
</gene>
<reference evidence="5 6" key="1">
    <citation type="submission" date="2019-06" db="EMBL/GenBank/DDBJ databases">
        <title>Sequencing the genomes of 1000 actinobacteria strains.</title>
        <authorList>
            <person name="Klenk H.-P."/>
        </authorList>
    </citation>
    <scope>NUCLEOTIDE SEQUENCE [LARGE SCALE GENOMIC DNA]</scope>
    <source>
        <strain evidence="5 6">DSM 45043</strain>
    </source>
</reference>
<protein>
    <submittedName>
        <fullName evidence="5">NitT/TauT family transport system substrate-binding protein</fullName>
    </submittedName>
</protein>
<organism evidence="5 6">
    <name type="scientific">Actinomadura hallensis</name>
    <dbReference type="NCBI Taxonomy" id="337895"/>
    <lineage>
        <taxon>Bacteria</taxon>
        <taxon>Bacillati</taxon>
        <taxon>Actinomycetota</taxon>
        <taxon>Actinomycetes</taxon>
        <taxon>Streptosporangiales</taxon>
        <taxon>Thermomonosporaceae</taxon>
        <taxon>Actinomadura</taxon>
    </lineage>
</organism>
<evidence type="ECO:0000256" key="4">
    <source>
        <dbReference type="SAM" id="SignalP"/>
    </source>
</evidence>
<evidence type="ECO:0000313" key="6">
    <source>
        <dbReference type="Proteomes" id="UP000316706"/>
    </source>
</evidence>